<dbReference type="Proteomes" id="UP000034866">
    <property type="component" value="Chromosome"/>
</dbReference>
<evidence type="ECO:0000313" key="3">
    <source>
        <dbReference type="EMBL" id="AKH65583.1"/>
    </source>
</evidence>
<reference evidence="3 4" key="1">
    <citation type="journal article" date="2015" name="J. Biotechnol.">
        <title>Complete genome sequence of Photorhabdus temperata subsp. thracensis 39-8(T), an entomopathogenic bacterium for the improved commercial bioinsecticide.</title>
        <authorList>
            <person name="Kwak Y."/>
            <person name="Shin J.H."/>
        </authorList>
    </citation>
    <scope>NUCLEOTIDE SEQUENCE [LARGE SCALE GENOMIC DNA]</scope>
    <source>
        <strain evidence="3 4">DSM 15199</strain>
    </source>
</reference>
<organism evidence="3 4">
    <name type="scientific">Photorhabdus thracensis</name>
    <dbReference type="NCBI Taxonomy" id="230089"/>
    <lineage>
        <taxon>Bacteria</taxon>
        <taxon>Pseudomonadati</taxon>
        <taxon>Pseudomonadota</taxon>
        <taxon>Gammaproteobacteria</taxon>
        <taxon>Enterobacterales</taxon>
        <taxon>Morganellaceae</taxon>
        <taxon>Photorhabdus</taxon>
    </lineage>
</organism>
<dbReference type="SUPFAM" id="SSF56672">
    <property type="entry name" value="DNA/RNA polymerases"/>
    <property type="match status" value="1"/>
</dbReference>
<dbReference type="PATRIC" id="fig|230089.6.peg.4902"/>
<dbReference type="PANTHER" id="PTHR34047">
    <property type="entry name" value="NUCLEAR INTRON MATURASE 1, MITOCHONDRIAL-RELATED"/>
    <property type="match status" value="1"/>
</dbReference>
<dbReference type="PANTHER" id="PTHR34047:SF3">
    <property type="entry name" value="BLR2052 PROTEIN"/>
    <property type="match status" value="1"/>
</dbReference>
<dbReference type="InterPro" id="IPR043502">
    <property type="entry name" value="DNA/RNA_pol_sf"/>
</dbReference>
<dbReference type="InterPro" id="IPR030931">
    <property type="entry name" value="Group_II_RT_mat"/>
</dbReference>
<dbReference type="KEGG" id="ptt:VY86_21715"/>
<dbReference type="STRING" id="230089.VY86_21715"/>
<dbReference type="Pfam" id="PF08388">
    <property type="entry name" value="GIIM"/>
    <property type="match status" value="1"/>
</dbReference>
<dbReference type="AlphaFoldDB" id="A0A0F7LUJ3"/>
<feature type="domain" description="Reverse transcriptase" evidence="2">
    <location>
        <begin position="1"/>
        <end position="266"/>
    </location>
</feature>
<dbReference type="InterPro" id="IPR051083">
    <property type="entry name" value="GrpII_Intron_Splice-Mob/Def"/>
</dbReference>
<proteinExistence type="inferred from homology"/>
<dbReference type="PROSITE" id="PS50878">
    <property type="entry name" value="RT_POL"/>
    <property type="match status" value="1"/>
</dbReference>
<name>A0A0F7LUJ3_9GAMM</name>
<gene>
    <name evidence="3" type="ORF">VY86_21715</name>
</gene>
<accession>A0A0F7LUJ3</accession>
<dbReference type="InterPro" id="IPR000477">
    <property type="entry name" value="RT_dom"/>
</dbReference>
<evidence type="ECO:0000313" key="4">
    <source>
        <dbReference type="Proteomes" id="UP000034866"/>
    </source>
</evidence>
<dbReference type="NCBIfam" id="TIGR04416">
    <property type="entry name" value="group_II_RT_mat"/>
    <property type="match status" value="1"/>
</dbReference>
<protein>
    <recommendedName>
        <fullName evidence="2">Reverse transcriptase domain-containing protein</fullName>
    </recommendedName>
</protein>
<dbReference type="InterPro" id="IPR013597">
    <property type="entry name" value="Mat_intron_G2"/>
</dbReference>
<sequence length="398" mass="46089">MSQSKPFALSRQAVWRAYKKVKANKGSAGIDGQSIEEFEKNLAGNLYKLWNRMASGSYMPPAVRIAQMVVKDMLEPILEPQFHVDSYGDRPHKSAHDALRVARQRCWRTDWLLDVDIKGFFDNIDHELLMRAVRRHTDCRGVLLYIERWLTASVYMPDGTMQSREGGTSQGGVISPLISNLFLHYVFDMWMQRQFPSVPFERYVDDVVCHCQSQLQTEALISELGQRFAQCGLELHPQKTRVVYCKDADRRGNYAETRFDFLGYTFRPRKSVSKEGELSVNFLPAMSARAAKAIRQTVRGWDLSHKTPLSLEVMARWLNPMLRGWVKYYGHFYRSAMDCIASHVDLHLAKWVTRKYKRVHGSLAQAYEWLGRIRSVKPGLFAHWEICTRRERSTTRAG</sequence>
<dbReference type="Pfam" id="PF00078">
    <property type="entry name" value="RVT_1"/>
    <property type="match status" value="1"/>
</dbReference>
<dbReference type="OrthoDB" id="9793236at2"/>
<keyword evidence="4" id="KW-1185">Reference proteome</keyword>
<evidence type="ECO:0000259" key="2">
    <source>
        <dbReference type="PROSITE" id="PS50878"/>
    </source>
</evidence>
<dbReference type="EMBL" id="CP011104">
    <property type="protein sequence ID" value="AKH65583.1"/>
    <property type="molecule type" value="Genomic_DNA"/>
</dbReference>
<reference evidence="4" key="2">
    <citation type="submission" date="2015-03" db="EMBL/GenBank/DDBJ databases">
        <title>Genome sequence of Azospirillum thiophilum strain DSM 21654T.</title>
        <authorList>
            <person name="Kwak Y."/>
            <person name="Shin J.-H."/>
        </authorList>
    </citation>
    <scope>NUCLEOTIDE SEQUENCE [LARGE SCALE GENOMIC DNA]</scope>
    <source>
        <strain evidence="4">DSM 15199</strain>
    </source>
</reference>
<evidence type="ECO:0000256" key="1">
    <source>
        <dbReference type="ARBA" id="ARBA00034120"/>
    </source>
</evidence>
<dbReference type="CDD" id="cd01651">
    <property type="entry name" value="RT_G2_intron"/>
    <property type="match status" value="1"/>
</dbReference>
<comment type="similarity">
    <text evidence="1">Belongs to the bacterial reverse transcriptase family.</text>
</comment>